<feature type="domain" description="ACB" evidence="4">
    <location>
        <begin position="5"/>
        <end position="98"/>
    </location>
</feature>
<dbReference type="EMBL" id="KN847689">
    <property type="protein sequence ID" value="KIV98430.1"/>
    <property type="molecule type" value="Genomic_DNA"/>
</dbReference>
<keyword evidence="3" id="KW-0812">Transmembrane</keyword>
<accession>A0A0D1X8S6</accession>
<dbReference type="GO" id="GO:0006631">
    <property type="term" value="P:fatty acid metabolic process"/>
    <property type="evidence" value="ECO:0007669"/>
    <property type="project" value="TreeGrafter"/>
</dbReference>
<dbReference type="PANTHER" id="PTHR23310">
    <property type="entry name" value="ACYL-COA-BINDING PROTEIN, ACBP"/>
    <property type="match status" value="1"/>
</dbReference>
<proteinExistence type="predicted"/>
<dbReference type="InterPro" id="IPR035984">
    <property type="entry name" value="Acyl-CoA-binding_sf"/>
</dbReference>
<keyword evidence="3" id="KW-0472">Membrane</keyword>
<dbReference type="Proteomes" id="UP000053259">
    <property type="component" value="Unassembled WGS sequence"/>
</dbReference>
<dbReference type="VEuPathDB" id="FungiDB:PV09_09751"/>
<dbReference type="InParanoid" id="A0A0D1X8S6"/>
<keyword evidence="1" id="KW-0446">Lipid-binding</keyword>
<dbReference type="STRING" id="253628.A0A0D1X8S6"/>
<evidence type="ECO:0000256" key="2">
    <source>
        <dbReference type="SAM" id="MobiDB-lite"/>
    </source>
</evidence>
<dbReference type="PROSITE" id="PS51228">
    <property type="entry name" value="ACB_2"/>
    <property type="match status" value="1"/>
</dbReference>
<feature type="region of interest" description="Disordered" evidence="2">
    <location>
        <begin position="186"/>
        <end position="255"/>
    </location>
</feature>
<dbReference type="RefSeq" id="XP_016208300.1">
    <property type="nucleotide sequence ID" value="XM_016363871.1"/>
</dbReference>
<dbReference type="HOGENOM" id="CLU_043304_1_0_1"/>
<dbReference type="GO" id="GO:0000062">
    <property type="term" value="F:fatty-acyl-CoA binding"/>
    <property type="evidence" value="ECO:0007669"/>
    <property type="project" value="InterPro"/>
</dbReference>
<dbReference type="InterPro" id="IPR014352">
    <property type="entry name" value="FERM/acyl-CoA-bd_prot_sf"/>
</dbReference>
<evidence type="ECO:0000259" key="4">
    <source>
        <dbReference type="PROSITE" id="PS51228"/>
    </source>
</evidence>
<evidence type="ECO:0000256" key="3">
    <source>
        <dbReference type="SAM" id="Phobius"/>
    </source>
</evidence>
<organism evidence="5 6">
    <name type="scientific">Verruconis gallopava</name>
    <dbReference type="NCBI Taxonomy" id="253628"/>
    <lineage>
        <taxon>Eukaryota</taxon>
        <taxon>Fungi</taxon>
        <taxon>Dikarya</taxon>
        <taxon>Ascomycota</taxon>
        <taxon>Pezizomycotina</taxon>
        <taxon>Dothideomycetes</taxon>
        <taxon>Pleosporomycetidae</taxon>
        <taxon>Venturiales</taxon>
        <taxon>Sympoventuriaceae</taxon>
        <taxon>Verruconis</taxon>
    </lineage>
</organism>
<name>A0A0D1X8S6_9PEZI</name>
<sequence length="369" mass="41267">MSDSVDRVFSHALNTVNKIRTGSEKPPAKTRLKLYGLYKQSMEGDVEGIMERPSGNDEPSRRAKEKWEAWHAHSGLSRTEAKRRYITTLIDTMNKYASGSPESRELVSELEFVWDQVKSNVPSSNSSSPLQSAGIQLNVTRQAEPPRYGAFGPAIDHKRESPHPISERDMHFVDTVAKEKLNIEATGDAEDEEEFVDAPDSQVDEPIPTNNISAVISSPSRGIDLDRDAPMSGERHRKRRGHPYLPAPPPSSDENWKKNVSASIIKLTAELAAVREQLEARRLFTHTIQFRILRFLTKFIWGIVKHIAIDVFILVVLITWLRGKGDKRLEGAMRVLLGDAVAQVQKLGDVQLGKLHISKLGISGKKLAD</sequence>
<gene>
    <name evidence="5" type="ORF">PV09_09751</name>
</gene>
<evidence type="ECO:0000256" key="1">
    <source>
        <dbReference type="ARBA" id="ARBA00023121"/>
    </source>
</evidence>
<dbReference type="Gene3D" id="1.20.80.10">
    <property type="match status" value="1"/>
</dbReference>
<dbReference type="OrthoDB" id="346910at2759"/>
<feature type="compositionally biased region" description="Acidic residues" evidence="2">
    <location>
        <begin position="187"/>
        <end position="197"/>
    </location>
</feature>
<evidence type="ECO:0000313" key="6">
    <source>
        <dbReference type="Proteomes" id="UP000053259"/>
    </source>
</evidence>
<feature type="transmembrane region" description="Helical" evidence="3">
    <location>
        <begin position="299"/>
        <end position="321"/>
    </location>
</feature>
<protein>
    <recommendedName>
        <fullName evidence="4">ACB domain-containing protein</fullName>
    </recommendedName>
</protein>
<dbReference type="PANTHER" id="PTHR23310:SF133">
    <property type="entry name" value="COA BINDING PROTEIN, PUTATIVE (AFU_ORTHOLOGUE AFUA_1G12300)-RELATED"/>
    <property type="match status" value="1"/>
</dbReference>
<dbReference type="AlphaFoldDB" id="A0A0D1X8S6"/>
<evidence type="ECO:0000313" key="5">
    <source>
        <dbReference type="EMBL" id="KIV98430.1"/>
    </source>
</evidence>
<dbReference type="GeneID" id="27317724"/>
<dbReference type="SUPFAM" id="SSF47027">
    <property type="entry name" value="Acyl-CoA binding protein"/>
    <property type="match status" value="1"/>
</dbReference>
<reference evidence="5 6" key="1">
    <citation type="submission" date="2015-01" db="EMBL/GenBank/DDBJ databases">
        <title>The Genome Sequence of Ochroconis gallopava CBS43764.</title>
        <authorList>
            <consortium name="The Broad Institute Genomics Platform"/>
            <person name="Cuomo C."/>
            <person name="de Hoog S."/>
            <person name="Gorbushina A."/>
            <person name="Stielow B."/>
            <person name="Teixiera M."/>
            <person name="Abouelleil A."/>
            <person name="Chapman S.B."/>
            <person name="Priest M."/>
            <person name="Young S.K."/>
            <person name="Wortman J."/>
            <person name="Nusbaum C."/>
            <person name="Birren B."/>
        </authorList>
    </citation>
    <scope>NUCLEOTIDE SEQUENCE [LARGE SCALE GENOMIC DNA]</scope>
    <source>
        <strain evidence="5 6">CBS 43764</strain>
    </source>
</reference>
<feature type="compositionally biased region" description="Polar residues" evidence="2">
    <location>
        <begin position="208"/>
        <end position="220"/>
    </location>
</feature>
<keyword evidence="3" id="KW-1133">Transmembrane helix</keyword>
<dbReference type="Pfam" id="PF00887">
    <property type="entry name" value="ACBP"/>
    <property type="match status" value="1"/>
</dbReference>
<keyword evidence="6" id="KW-1185">Reference proteome</keyword>
<dbReference type="InterPro" id="IPR000582">
    <property type="entry name" value="Acyl-CoA-binding_protein"/>
</dbReference>